<protein>
    <submittedName>
        <fullName evidence="2">Uncharacterized protein</fullName>
    </submittedName>
</protein>
<accession>A0AC34QJI3</accession>
<organism evidence="1 2">
    <name type="scientific">Panagrolaimus sp. JU765</name>
    <dbReference type="NCBI Taxonomy" id="591449"/>
    <lineage>
        <taxon>Eukaryota</taxon>
        <taxon>Metazoa</taxon>
        <taxon>Ecdysozoa</taxon>
        <taxon>Nematoda</taxon>
        <taxon>Chromadorea</taxon>
        <taxon>Rhabditida</taxon>
        <taxon>Tylenchina</taxon>
        <taxon>Panagrolaimomorpha</taxon>
        <taxon>Panagrolaimoidea</taxon>
        <taxon>Panagrolaimidae</taxon>
        <taxon>Panagrolaimus</taxon>
    </lineage>
</organism>
<proteinExistence type="predicted"/>
<dbReference type="Proteomes" id="UP000887576">
    <property type="component" value="Unplaced"/>
</dbReference>
<dbReference type="WBParaSite" id="JU765_v2.g1679.t1">
    <property type="protein sequence ID" value="JU765_v2.g1679.t1"/>
    <property type="gene ID" value="JU765_v2.g1679"/>
</dbReference>
<name>A0AC34QJI3_9BILA</name>
<evidence type="ECO:0000313" key="1">
    <source>
        <dbReference type="Proteomes" id="UP000887576"/>
    </source>
</evidence>
<evidence type="ECO:0000313" key="2">
    <source>
        <dbReference type="WBParaSite" id="JU765_v2.g1679.t1"/>
    </source>
</evidence>
<sequence>MFFELDSGTFIPEKNIETNRETNLATEIILDRREEHTFKRDYLPKIDGIYEERTEIIINRSENSFDEIVGGPTTKQHKFYASKNFEQQKNIQKPNLIENRREFERENPNFYKREEFEIEPIPRRERTITPNYQNQVIVEDNNMASGRFLGGVSLGIRLFILLLVIVALILIMTAPGVCFWREINGQQTSREICPPSNTLFPMNIDRWNSALHFQLRGQNVWGQLAIIILSVIFTIPSLIFSCVYFGSGRTLTMSQVITSALCVVAFLVFGGFETWYATGFDHMPLFIRQIGGGTFSGCAGIPGCETGFVVKGWAAAAAFYFLAAILFIIDAVVSFMRKDNQHEKRVILQHSVARASF</sequence>
<reference evidence="2" key="1">
    <citation type="submission" date="2022-11" db="UniProtKB">
        <authorList>
            <consortium name="WormBaseParasite"/>
        </authorList>
    </citation>
    <scope>IDENTIFICATION</scope>
</reference>